<proteinExistence type="predicted"/>
<evidence type="ECO:0000313" key="2">
    <source>
        <dbReference type="Proteomes" id="UP000492821"/>
    </source>
</evidence>
<dbReference type="AlphaFoldDB" id="A0A7E4V8R6"/>
<organism evidence="2 3">
    <name type="scientific">Panagrellus redivivus</name>
    <name type="common">Microworm</name>
    <dbReference type="NCBI Taxonomy" id="6233"/>
    <lineage>
        <taxon>Eukaryota</taxon>
        <taxon>Metazoa</taxon>
        <taxon>Ecdysozoa</taxon>
        <taxon>Nematoda</taxon>
        <taxon>Chromadorea</taxon>
        <taxon>Rhabditida</taxon>
        <taxon>Tylenchina</taxon>
        <taxon>Panagrolaimomorpha</taxon>
        <taxon>Panagrolaimoidea</taxon>
        <taxon>Panagrolaimidae</taxon>
        <taxon>Panagrellus</taxon>
    </lineage>
</organism>
<evidence type="ECO:0000256" key="1">
    <source>
        <dbReference type="SAM" id="MobiDB-lite"/>
    </source>
</evidence>
<feature type="region of interest" description="Disordered" evidence="1">
    <location>
        <begin position="1"/>
        <end position="49"/>
    </location>
</feature>
<reference evidence="3" key="2">
    <citation type="submission" date="2020-10" db="UniProtKB">
        <authorList>
            <consortium name="WormBaseParasite"/>
        </authorList>
    </citation>
    <scope>IDENTIFICATION</scope>
</reference>
<accession>A0A7E4V8R6</accession>
<reference evidence="2" key="1">
    <citation type="journal article" date="2013" name="Genetics">
        <title>The draft genome and transcriptome of Panagrellus redivivus are shaped by the harsh demands of a free-living lifestyle.</title>
        <authorList>
            <person name="Srinivasan J."/>
            <person name="Dillman A.R."/>
            <person name="Macchietto M.G."/>
            <person name="Heikkinen L."/>
            <person name="Lakso M."/>
            <person name="Fracchia K.M."/>
            <person name="Antoshechkin I."/>
            <person name="Mortazavi A."/>
            <person name="Wong G."/>
            <person name="Sternberg P.W."/>
        </authorList>
    </citation>
    <scope>NUCLEOTIDE SEQUENCE [LARGE SCALE GENOMIC DNA]</scope>
    <source>
        <strain evidence="2">MT8872</strain>
    </source>
</reference>
<keyword evidence="2" id="KW-1185">Reference proteome</keyword>
<name>A0A7E4V8R6_PANRE</name>
<protein>
    <submittedName>
        <fullName evidence="3">PEST proteolytic signal-containing nuclear protein</fullName>
    </submittedName>
</protein>
<evidence type="ECO:0000313" key="3">
    <source>
        <dbReference type="WBParaSite" id="Pan_g17948.t1"/>
    </source>
</evidence>
<dbReference type="Proteomes" id="UP000492821">
    <property type="component" value="Unassembled WGS sequence"/>
</dbReference>
<feature type="compositionally biased region" description="Low complexity" evidence="1">
    <location>
        <begin position="18"/>
        <end position="29"/>
    </location>
</feature>
<sequence length="100" mass="10425">MTNAAESPKPAPATNNETPQAPASATASPRHCAPKLNTKDRLFGATPASPKIVKNTATFKSNIFGNEPPSSPAKASKKPIAVIERNPVTGEVKIPPRVTV</sequence>
<dbReference type="WBParaSite" id="Pan_g17948.t1">
    <property type="protein sequence ID" value="Pan_g17948.t1"/>
    <property type="gene ID" value="Pan_g17948"/>
</dbReference>